<name>A0A511ZKB7_9BACI</name>
<comment type="caution">
    <text evidence="2">The sequence shown here is derived from an EMBL/GenBank/DDBJ whole genome shotgun (WGS) entry which is preliminary data.</text>
</comment>
<organism evidence="2 3">
    <name type="scientific">Oceanobacillus sojae</name>
    <dbReference type="NCBI Taxonomy" id="582851"/>
    <lineage>
        <taxon>Bacteria</taxon>
        <taxon>Bacillati</taxon>
        <taxon>Bacillota</taxon>
        <taxon>Bacilli</taxon>
        <taxon>Bacillales</taxon>
        <taxon>Bacillaceae</taxon>
        <taxon>Oceanobacillus</taxon>
    </lineage>
</organism>
<protein>
    <submittedName>
        <fullName evidence="2">Uncharacterized protein</fullName>
    </submittedName>
</protein>
<sequence length="66" mass="7434">MRIYHLGALFIFCLGLGIIIGYSVDRVEVFGLAGFILGMLPIMIYRKSFTKKEKVSTDKKNKTSCT</sequence>
<evidence type="ECO:0000313" key="3">
    <source>
        <dbReference type="Proteomes" id="UP000321558"/>
    </source>
</evidence>
<dbReference type="EMBL" id="BJYM01000010">
    <property type="protein sequence ID" value="GEN87894.1"/>
    <property type="molecule type" value="Genomic_DNA"/>
</dbReference>
<accession>A0A511ZKB7</accession>
<gene>
    <name evidence="2" type="ORF">OSO01_26330</name>
</gene>
<reference evidence="2 3" key="1">
    <citation type="submission" date="2019-07" db="EMBL/GenBank/DDBJ databases">
        <title>Whole genome shotgun sequence of Oceanobacillus sojae NBRC 105379.</title>
        <authorList>
            <person name="Hosoyama A."/>
            <person name="Uohara A."/>
            <person name="Ohji S."/>
            <person name="Ichikawa N."/>
        </authorList>
    </citation>
    <scope>NUCLEOTIDE SEQUENCE [LARGE SCALE GENOMIC DNA]</scope>
    <source>
        <strain evidence="2 3">NBRC 105379</strain>
    </source>
</reference>
<evidence type="ECO:0000313" key="2">
    <source>
        <dbReference type="EMBL" id="GEN87894.1"/>
    </source>
</evidence>
<dbReference type="OrthoDB" id="2721519at2"/>
<dbReference type="AlphaFoldDB" id="A0A511ZKB7"/>
<evidence type="ECO:0000256" key="1">
    <source>
        <dbReference type="SAM" id="Phobius"/>
    </source>
</evidence>
<keyword evidence="1" id="KW-1133">Transmembrane helix</keyword>
<keyword evidence="1" id="KW-0472">Membrane</keyword>
<feature type="transmembrane region" description="Helical" evidence="1">
    <location>
        <begin position="7"/>
        <end position="23"/>
    </location>
</feature>
<keyword evidence="3" id="KW-1185">Reference proteome</keyword>
<keyword evidence="1" id="KW-0812">Transmembrane</keyword>
<proteinExistence type="predicted"/>
<feature type="transmembrane region" description="Helical" evidence="1">
    <location>
        <begin position="29"/>
        <end position="45"/>
    </location>
</feature>
<dbReference type="RefSeq" id="WP_147210847.1">
    <property type="nucleotide sequence ID" value="NZ_BJYM01000010.1"/>
</dbReference>
<dbReference type="Proteomes" id="UP000321558">
    <property type="component" value="Unassembled WGS sequence"/>
</dbReference>